<dbReference type="GO" id="GO:0005524">
    <property type="term" value="F:ATP binding"/>
    <property type="evidence" value="ECO:0007669"/>
    <property type="project" value="UniProtKB-KW"/>
</dbReference>
<keyword evidence="2 8" id="KW-0808">Transferase</keyword>
<reference evidence="9 10" key="1">
    <citation type="submission" date="2012-05" db="EMBL/GenBank/DDBJ databases">
        <title>Recombination and specialization in a pathogen metapopulation.</title>
        <authorList>
            <person name="Gardiner A."/>
            <person name="Kemen E."/>
            <person name="Schultz-Larsen T."/>
            <person name="MacLean D."/>
            <person name="Van Oosterhout C."/>
            <person name="Jones J.D.G."/>
        </authorList>
    </citation>
    <scope>NUCLEOTIDE SEQUENCE [LARGE SCALE GENOMIC DNA]</scope>
    <source>
        <strain evidence="9 10">Ac Nc2</strain>
    </source>
</reference>
<organism evidence="9 10">
    <name type="scientific">Albugo candida</name>
    <dbReference type="NCBI Taxonomy" id="65357"/>
    <lineage>
        <taxon>Eukaryota</taxon>
        <taxon>Sar</taxon>
        <taxon>Stramenopiles</taxon>
        <taxon>Oomycota</taxon>
        <taxon>Peronosporomycetes</taxon>
        <taxon>Albuginales</taxon>
        <taxon>Albuginaceae</taxon>
        <taxon>Albugo</taxon>
    </lineage>
</organism>
<evidence type="ECO:0000256" key="4">
    <source>
        <dbReference type="ARBA" id="ARBA00022777"/>
    </source>
</evidence>
<dbReference type="GO" id="GO:0008440">
    <property type="term" value="F:inositol-1,4,5-trisphosphate 3-kinase activity"/>
    <property type="evidence" value="ECO:0007669"/>
    <property type="project" value="TreeGrafter"/>
</dbReference>
<name>A0A024GAT3_9STRA</name>
<keyword evidence="10" id="KW-1185">Reference proteome</keyword>
<proteinExistence type="inferred from homology"/>
<keyword evidence="3" id="KW-0547">Nucleotide-binding</keyword>
<evidence type="ECO:0000256" key="1">
    <source>
        <dbReference type="ARBA" id="ARBA00007374"/>
    </source>
</evidence>
<dbReference type="EC" id="2.7.-.-" evidence="8"/>
<dbReference type="Pfam" id="PF03770">
    <property type="entry name" value="IPK"/>
    <property type="match status" value="1"/>
</dbReference>
<dbReference type="STRING" id="65357.A0A024GAT3"/>
<dbReference type="Proteomes" id="UP000053237">
    <property type="component" value="Unassembled WGS sequence"/>
</dbReference>
<gene>
    <name evidence="9" type="ORF">BN9_047450</name>
</gene>
<evidence type="ECO:0000256" key="2">
    <source>
        <dbReference type="ARBA" id="ARBA00022679"/>
    </source>
</evidence>
<keyword evidence="4 8" id="KW-0418">Kinase</keyword>
<dbReference type="GO" id="GO:0005737">
    <property type="term" value="C:cytoplasm"/>
    <property type="evidence" value="ECO:0007669"/>
    <property type="project" value="TreeGrafter"/>
</dbReference>
<evidence type="ECO:0000313" key="10">
    <source>
        <dbReference type="Proteomes" id="UP000053237"/>
    </source>
</evidence>
<comment type="caution">
    <text evidence="9">The sequence shown here is derived from an EMBL/GenBank/DDBJ whole genome shotgun (WGS) entry which is preliminary data.</text>
</comment>
<evidence type="ECO:0000313" key="9">
    <source>
        <dbReference type="EMBL" id="CCI43961.1"/>
    </source>
</evidence>
<evidence type="ECO:0000256" key="5">
    <source>
        <dbReference type="ARBA" id="ARBA00022840"/>
    </source>
</evidence>
<dbReference type="GO" id="GO:0005634">
    <property type="term" value="C:nucleus"/>
    <property type="evidence" value="ECO:0007669"/>
    <property type="project" value="TreeGrafter"/>
</dbReference>
<comment type="catalytic activity">
    <reaction evidence="6">
        <text>1D-myo-inositol 1,4,5-trisphosphate + 2 ATP = 1D-myo-inositol 1,3,4,5,6-pentakisphosphate + 2 ADP + 2 H(+)</text>
        <dbReference type="Rhea" id="RHEA:32359"/>
        <dbReference type="ChEBI" id="CHEBI:15378"/>
        <dbReference type="ChEBI" id="CHEBI:30616"/>
        <dbReference type="ChEBI" id="CHEBI:57733"/>
        <dbReference type="ChEBI" id="CHEBI:203600"/>
        <dbReference type="ChEBI" id="CHEBI:456216"/>
        <dbReference type="EC" id="2.7.1.151"/>
    </reaction>
</comment>
<evidence type="ECO:0000256" key="3">
    <source>
        <dbReference type="ARBA" id="ARBA00022741"/>
    </source>
</evidence>
<evidence type="ECO:0000256" key="8">
    <source>
        <dbReference type="RuleBase" id="RU363090"/>
    </source>
</evidence>
<keyword evidence="5" id="KW-0067">ATP-binding</keyword>
<evidence type="ECO:0000256" key="6">
    <source>
        <dbReference type="ARBA" id="ARBA00036164"/>
    </source>
</evidence>
<dbReference type="SUPFAM" id="SSF56104">
    <property type="entry name" value="SAICAR synthase-like"/>
    <property type="match status" value="1"/>
</dbReference>
<dbReference type="InterPro" id="IPR038286">
    <property type="entry name" value="IPK_sf"/>
</dbReference>
<comment type="catalytic activity">
    <reaction evidence="7">
        <text>1D-myo-inositol 1,3,4,6-tetrakisphosphate + ATP = 1D-myo-inositol 1,3,4,5,6-pentakisphosphate + ADP + H(+)</text>
        <dbReference type="Rhea" id="RHEA:12717"/>
        <dbReference type="ChEBI" id="CHEBI:15378"/>
        <dbReference type="ChEBI" id="CHEBI:30616"/>
        <dbReference type="ChEBI" id="CHEBI:57660"/>
        <dbReference type="ChEBI" id="CHEBI:57733"/>
        <dbReference type="ChEBI" id="CHEBI:456216"/>
        <dbReference type="EC" id="2.7.1.140"/>
    </reaction>
</comment>
<dbReference type="InParanoid" id="A0A024GAT3"/>
<dbReference type="PANTHER" id="PTHR12400:SF51">
    <property type="entry name" value="INOSITOL POLYPHOSPHATE MULTIKINASE"/>
    <property type="match status" value="1"/>
</dbReference>
<dbReference type="Gene3D" id="3.30.470.160">
    <property type="entry name" value="Inositol polyphosphate kinase"/>
    <property type="match status" value="1"/>
</dbReference>
<evidence type="ECO:0000256" key="7">
    <source>
        <dbReference type="ARBA" id="ARBA00036525"/>
    </source>
</evidence>
<dbReference type="AlphaFoldDB" id="A0A024GAT3"/>
<protein>
    <recommendedName>
        <fullName evidence="8">Kinase</fullName>
        <ecNumber evidence="8">2.7.-.-</ecNumber>
    </recommendedName>
</protein>
<comment type="similarity">
    <text evidence="1 8">Belongs to the inositol phosphokinase (IPK) family.</text>
</comment>
<dbReference type="GO" id="GO:0047326">
    <property type="term" value="F:inositol-1,3,4,6-tetrakisphosphate 5-kinase activity"/>
    <property type="evidence" value="ECO:0007669"/>
    <property type="project" value="RHEA"/>
</dbReference>
<sequence length="321" mass="36887">MELDLSKFSEFNHQVGGHTASKTSLKAHDGILLKPFQDKDRGVREKSFYELVFSDKLSGKHSTIDEKHHSSDVTSLQPFLPCYYGSIHVPDPASISHDDNTTTGDDAKKISKLRESVAPSKKEGSILGFLVLEDLTWKFDKPCVMDVKLGTKSYEATACSEKVAYEKSKFPLQEEMGFRIQGIKVYDPSACRYIEYDKYFGRLPTSKEDVSRTFAHYFQFLSQTRRKQVIREFIVRLEQLKSWFETQHDFEFIASSLLFMHDQETKPLPKSHVDLRIIDFAHVQTLTTVYKKRDVGVLRGIVTIIDCLTNILESEHIFVNL</sequence>
<dbReference type="OrthoDB" id="338650at2759"/>
<accession>A0A024GAT3</accession>
<dbReference type="GO" id="GO:0032958">
    <property type="term" value="P:inositol phosphate biosynthetic process"/>
    <property type="evidence" value="ECO:0007669"/>
    <property type="project" value="InterPro"/>
</dbReference>
<dbReference type="EMBL" id="CAIX01000059">
    <property type="protein sequence ID" value="CCI43961.1"/>
    <property type="molecule type" value="Genomic_DNA"/>
</dbReference>
<dbReference type="InterPro" id="IPR005522">
    <property type="entry name" value="IPK"/>
</dbReference>
<dbReference type="PANTHER" id="PTHR12400">
    <property type="entry name" value="INOSITOL POLYPHOSPHATE KINASE"/>
    <property type="match status" value="1"/>
</dbReference>